<dbReference type="KEGG" id="pfj:MYCFIDRAFT_174914"/>
<proteinExistence type="predicted"/>
<organism evidence="1 2">
    <name type="scientific">Pseudocercospora fijiensis (strain CIRAD86)</name>
    <name type="common">Black leaf streak disease fungus</name>
    <name type="synonym">Mycosphaerella fijiensis</name>
    <dbReference type="NCBI Taxonomy" id="383855"/>
    <lineage>
        <taxon>Eukaryota</taxon>
        <taxon>Fungi</taxon>
        <taxon>Dikarya</taxon>
        <taxon>Ascomycota</taxon>
        <taxon>Pezizomycotina</taxon>
        <taxon>Dothideomycetes</taxon>
        <taxon>Dothideomycetidae</taxon>
        <taxon>Mycosphaerellales</taxon>
        <taxon>Mycosphaerellaceae</taxon>
        <taxon>Pseudocercospora</taxon>
    </lineage>
</organism>
<sequence>MVFCVAASLSNQQGSACLQDGRSVLTNRHNDANVRRASFGSTVRSCGTRAFSYRTAILPYYDELRIRGTGYAKVRLLRTIRIARC</sequence>
<reference evidence="1 2" key="1">
    <citation type="journal article" date="2012" name="PLoS Pathog.">
        <title>Diverse lifestyles and strategies of plant pathogenesis encoded in the genomes of eighteen Dothideomycetes fungi.</title>
        <authorList>
            <person name="Ohm R.A."/>
            <person name="Feau N."/>
            <person name="Henrissat B."/>
            <person name="Schoch C.L."/>
            <person name="Horwitz B.A."/>
            <person name="Barry K.W."/>
            <person name="Condon B.J."/>
            <person name="Copeland A.C."/>
            <person name="Dhillon B."/>
            <person name="Glaser F."/>
            <person name="Hesse C.N."/>
            <person name="Kosti I."/>
            <person name="LaButti K."/>
            <person name="Lindquist E.A."/>
            <person name="Lucas S."/>
            <person name="Salamov A.A."/>
            <person name="Bradshaw R.E."/>
            <person name="Ciuffetti L."/>
            <person name="Hamelin R.C."/>
            <person name="Kema G.H.J."/>
            <person name="Lawrence C."/>
            <person name="Scott J.A."/>
            <person name="Spatafora J.W."/>
            <person name="Turgeon B.G."/>
            <person name="de Wit P.J.G.M."/>
            <person name="Zhong S."/>
            <person name="Goodwin S.B."/>
            <person name="Grigoriev I.V."/>
        </authorList>
    </citation>
    <scope>NUCLEOTIDE SEQUENCE [LARGE SCALE GENOMIC DNA]</scope>
    <source>
        <strain evidence="1 2">CIRAD86</strain>
    </source>
</reference>
<evidence type="ECO:0000313" key="2">
    <source>
        <dbReference type="Proteomes" id="UP000016932"/>
    </source>
</evidence>
<gene>
    <name evidence="1" type="ORF">MYCFIDRAFT_174914</name>
</gene>
<dbReference type="HOGENOM" id="CLU_2513608_0_0_1"/>
<dbReference type="VEuPathDB" id="FungiDB:MYCFIDRAFT_174914"/>
<dbReference type="EMBL" id="KB446558">
    <property type="protein sequence ID" value="EME83490.1"/>
    <property type="molecule type" value="Genomic_DNA"/>
</dbReference>
<protein>
    <submittedName>
        <fullName evidence="1">Uncharacterized protein</fullName>
    </submittedName>
</protein>
<dbReference type="RefSeq" id="XP_007926696.1">
    <property type="nucleotide sequence ID" value="XM_007928505.1"/>
</dbReference>
<accession>M2Z0X3</accession>
<keyword evidence="2" id="KW-1185">Reference proteome</keyword>
<dbReference type="AlphaFoldDB" id="M2Z0X3"/>
<evidence type="ECO:0000313" key="1">
    <source>
        <dbReference type="EMBL" id="EME83490.1"/>
    </source>
</evidence>
<dbReference type="GeneID" id="19333276"/>
<dbReference type="Proteomes" id="UP000016932">
    <property type="component" value="Unassembled WGS sequence"/>
</dbReference>
<name>M2Z0X3_PSEFD</name>